<keyword evidence="2" id="KW-0472">Membrane</keyword>
<keyword evidence="2" id="KW-0812">Transmembrane</keyword>
<dbReference type="Proteomes" id="UP000276133">
    <property type="component" value="Unassembled WGS sequence"/>
</dbReference>
<dbReference type="AlphaFoldDB" id="A0A3M7S5W6"/>
<keyword evidence="4" id="KW-1185">Reference proteome</keyword>
<feature type="region of interest" description="Disordered" evidence="1">
    <location>
        <begin position="57"/>
        <end position="83"/>
    </location>
</feature>
<sequence length="83" mass="8415">MCVHIAVAVVDLDLFVLCLLLPVVVLEPFAVGSVVALVVVDKSSGRLIGAVGWGAGRRAAGAGAGGTRRKRARGFGQSARAVC</sequence>
<organism evidence="3 4">
    <name type="scientific">Brachionus plicatilis</name>
    <name type="common">Marine rotifer</name>
    <name type="synonym">Brachionus muelleri</name>
    <dbReference type="NCBI Taxonomy" id="10195"/>
    <lineage>
        <taxon>Eukaryota</taxon>
        <taxon>Metazoa</taxon>
        <taxon>Spiralia</taxon>
        <taxon>Gnathifera</taxon>
        <taxon>Rotifera</taxon>
        <taxon>Eurotatoria</taxon>
        <taxon>Monogononta</taxon>
        <taxon>Pseudotrocha</taxon>
        <taxon>Ploima</taxon>
        <taxon>Brachionidae</taxon>
        <taxon>Brachionus</taxon>
    </lineage>
</organism>
<evidence type="ECO:0000313" key="3">
    <source>
        <dbReference type="EMBL" id="RNA31224.1"/>
    </source>
</evidence>
<keyword evidence="2" id="KW-1133">Transmembrane helix</keyword>
<dbReference type="EMBL" id="REGN01001969">
    <property type="protein sequence ID" value="RNA31224.1"/>
    <property type="molecule type" value="Genomic_DNA"/>
</dbReference>
<reference evidence="3 4" key="1">
    <citation type="journal article" date="2018" name="Sci. Rep.">
        <title>Genomic signatures of local adaptation to the degree of environmental predictability in rotifers.</title>
        <authorList>
            <person name="Franch-Gras L."/>
            <person name="Hahn C."/>
            <person name="Garcia-Roger E.M."/>
            <person name="Carmona M.J."/>
            <person name="Serra M."/>
            <person name="Gomez A."/>
        </authorList>
    </citation>
    <scope>NUCLEOTIDE SEQUENCE [LARGE SCALE GENOMIC DNA]</scope>
    <source>
        <strain evidence="3">HYR1</strain>
    </source>
</reference>
<accession>A0A3M7S5W6</accession>
<comment type="caution">
    <text evidence="3">The sequence shown here is derived from an EMBL/GenBank/DDBJ whole genome shotgun (WGS) entry which is preliminary data.</text>
</comment>
<gene>
    <name evidence="3" type="ORF">BpHYR1_022081</name>
</gene>
<proteinExistence type="predicted"/>
<feature type="transmembrane region" description="Helical" evidence="2">
    <location>
        <begin position="14"/>
        <end position="40"/>
    </location>
</feature>
<protein>
    <submittedName>
        <fullName evidence="3">Uncharacterized protein</fullName>
    </submittedName>
</protein>
<evidence type="ECO:0000256" key="1">
    <source>
        <dbReference type="SAM" id="MobiDB-lite"/>
    </source>
</evidence>
<evidence type="ECO:0000256" key="2">
    <source>
        <dbReference type="SAM" id="Phobius"/>
    </source>
</evidence>
<name>A0A3M7S5W6_BRAPC</name>
<evidence type="ECO:0000313" key="4">
    <source>
        <dbReference type="Proteomes" id="UP000276133"/>
    </source>
</evidence>